<feature type="compositionally biased region" description="Polar residues" evidence="1">
    <location>
        <begin position="1160"/>
        <end position="1170"/>
    </location>
</feature>
<feature type="compositionally biased region" description="Basic residues" evidence="1">
    <location>
        <begin position="1"/>
        <end position="10"/>
    </location>
</feature>
<evidence type="ECO:0000256" key="1">
    <source>
        <dbReference type="SAM" id="MobiDB-lite"/>
    </source>
</evidence>
<feature type="region of interest" description="Disordered" evidence="1">
    <location>
        <begin position="443"/>
        <end position="477"/>
    </location>
</feature>
<feature type="region of interest" description="Disordered" evidence="1">
    <location>
        <begin position="394"/>
        <end position="426"/>
    </location>
</feature>
<feature type="compositionally biased region" description="Low complexity" evidence="1">
    <location>
        <begin position="102"/>
        <end position="132"/>
    </location>
</feature>
<feature type="compositionally biased region" description="Polar residues" evidence="1">
    <location>
        <begin position="1209"/>
        <end position="1219"/>
    </location>
</feature>
<feature type="region of interest" description="Disordered" evidence="1">
    <location>
        <begin position="968"/>
        <end position="995"/>
    </location>
</feature>
<organism evidence="2 3">
    <name type="scientific">Homarus americanus</name>
    <name type="common">American lobster</name>
    <dbReference type="NCBI Taxonomy" id="6706"/>
    <lineage>
        <taxon>Eukaryota</taxon>
        <taxon>Metazoa</taxon>
        <taxon>Ecdysozoa</taxon>
        <taxon>Arthropoda</taxon>
        <taxon>Crustacea</taxon>
        <taxon>Multicrustacea</taxon>
        <taxon>Malacostraca</taxon>
        <taxon>Eumalacostraca</taxon>
        <taxon>Eucarida</taxon>
        <taxon>Decapoda</taxon>
        <taxon>Pleocyemata</taxon>
        <taxon>Astacidea</taxon>
        <taxon>Nephropoidea</taxon>
        <taxon>Nephropidae</taxon>
        <taxon>Homarus</taxon>
    </lineage>
</organism>
<reference evidence="2" key="1">
    <citation type="journal article" date="2021" name="Sci. Adv.">
        <title>The American lobster genome reveals insights on longevity, neural, and immune adaptations.</title>
        <authorList>
            <person name="Polinski J.M."/>
            <person name="Zimin A.V."/>
            <person name="Clark K.F."/>
            <person name="Kohn A.B."/>
            <person name="Sadowski N."/>
            <person name="Timp W."/>
            <person name="Ptitsyn A."/>
            <person name="Khanna P."/>
            <person name="Romanova D.Y."/>
            <person name="Williams P."/>
            <person name="Greenwood S.J."/>
            <person name="Moroz L.L."/>
            <person name="Walt D.R."/>
            <person name="Bodnar A.G."/>
        </authorList>
    </citation>
    <scope>NUCLEOTIDE SEQUENCE</scope>
    <source>
        <strain evidence="2">GMGI-L3</strain>
    </source>
</reference>
<feature type="compositionally biased region" description="Polar residues" evidence="1">
    <location>
        <begin position="924"/>
        <end position="943"/>
    </location>
</feature>
<feature type="compositionally biased region" description="Basic and acidic residues" evidence="1">
    <location>
        <begin position="1625"/>
        <end position="1684"/>
    </location>
</feature>
<feature type="region of interest" description="Disordered" evidence="1">
    <location>
        <begin position="1"/>
        <end position="89"/>
    </location>
</feature>
<evidence type="ECO:0000313" key="3">
    <source>
        <dbReference type="Proteomes" id="UP000747542"/>
    </source>
</evidence>
<feature type="compositionally biased region" description="Polar residues" evidence="1">
    <location>
        <begin position="177"/>
        <end position="196"/>
    </location>
</feature>
<comment type="caution">
    <text evidence="2">The sequence shown here is derived from an EMBL/GenBank/DDBJ whole genome shotgun (WGS) entry which is preliminary data.</text>
</comment>
<feature type="compositionally biased region" description="Low complexity" evidence="1">
    <location>
        <begin position="330"/>
        <end position="342"/>
    </location>
</feature>
<dbReference type="EMBL" id="JAHLQT010030192">
    <property type="protein sequence ID" value="KAG7161064.1"/>
    <property type="molecule type" value="Genomic_DNA"/>
</dbReference>
<feature type="compositionally biased region" description="Basic and acidic residues" evidence="1">
    <location>
        <begin position="447"/>
        <end position="457"/>
    </location>
</feature>
<feature type="compositionally biased region" description="Polar residues" evidence="1">
    <location>
        <begin position="1440"/>
        <end position="1453"/>
    </location>
</feature>
<feature type="compositionally biased region" description="Polar residues" evidence="1">
    <location>
        <begin position="458"/>
        <end position="477"/>
    </location>
</feature>
<feature type="compositionally biased region" description="Polar residues" evidence="1">
    <location>
        <begin position="368"/>
        <end position="381"/>
    </location>
</feature>
<feature type="region of interest" description="Disordered" evidence="1">
    <location>
        <begin position="624"/>
        <end position="659"/>
    </location>
</feature>
<feature type="region of interest" description="Disordered" evidence="1">
    <location>
        <begin position="308"/>
        <end position="381"/>
    </location>
</feature>
<feature type="region of interest" description="Disordered" evidence="1">
    <location>
        <begin position="1101"/>
        <end position="1170"/>
    </location>
</feature>
<feature type="region of interest" description="Disordered" evidence="1">
    <location>
        <begin position="702"/>
        <end position="733"/>
    </location>
</feature>
<name>A0A8J5JX80_HOMAM</name>
<feature type="compositionally biased region" description="Polar residues" evidence="1">
    <location>
        <begin position="401"/>
        <end position="413"/>
    </location>
</feature>
<feature type="compositionally biased region" description="Low complexity" evidence="1">
    <location>
        <begin position="1023"/>
        <end position="1043"/>
    </location>
</feature>
<feature type="compositionally biased region" description="Basic and acidic residues" evidence="1">
    <location>
        <begin position="624"/>
        <end position="652"/>
    </location>
</feature>
<evidence type="ECO:0000313" key="2">
    <source>
        <dbReference type="EMBL" id="KAG7161064.1"/>
    </source>
</evidence>
<feature type="region of interest" description="Disordered" evidence="1">
    <location>
        <begin position="102"/>
        <end position="295"/>
    </location>
</feature>
<proteinExistence type="predicted"/>
<accession>A0A8J5JX80</accession>
<feature type="compositionally biased region" description="Polar residues" evidence="1">
    <location>
        <begin position="1361"/>
        <end position="1371"/>
    </location>
</feature>
<feature type="compositionally biased region" description="Polar residues" evidence="1">
    <location>
        <begin position="153"/>
        <end position="169"/>
    </location>
</feature>
<feature type="region of interest" description="Disordered" evidence="1">
    <location>
        <begin position="1311"/>
        <end position="1684"/>
    </location>
</feature>
<feature type="compositionally biased region" description="Polar residues" evidence="1">
    <location>
        <begin position="1599"/>
        <end position="1611"/>
    </location>
</feature>
<feature type="region of interest" description="Disordered" evidence="1">
    <location>
        <begin position="1201"/>
        <end position="1225"/>
    </location>
</feature>
<feature type="compositionally biased region" description="Basic and acidic residues" evidence="1">
    <location>
        <begin position="1454"/>
        <end position="1587"/>
    </location>
</feature>
<protein>
    <submittedName>
        <fullName evidence="2">Putative transport protein Sec16A-like</fullName>
    </submittedName>
</protein>
<gene>
    <name evidence="2" type="ORF">Hamer_G023576</name>
</gene>
<keyword evidence="3" id="KW-1185">Reference proteome</keyword>
<feature type="compositionally biased region" description="Basic and acidic residues" evidence="1">
    <location>
        <begin position="227"/>
        <end position="254"/>
    </location>
</feature>
<feature type="compositionally biased region" description="Basic and acidic residues" evidence="1">
    <location>
        <begin position="722"/>
        <end position="732"/>
    </location>
</feature>
<feature type="region of interest" description="Disordered" evidence="1">
    <location>
        <begin position="924"/>
        <end position="956"/>
    </location>
</feature>
<dbReference type="Proteomes" id="UP000747542">
    <property type="component" value="Unassembled WGS sequence"/>
</dbReference>
<feature type="compositionally biased region" description="Polar residues" evidence="1">
    <location>
        <begin position="1311"/>
        <end position="1320"/>
    </location>
</feature>
<feature type="region of interest" description="Disordered" evidence="1">
    <location>
        <begin position="1015"/>
        <end position="1080"/>
    </location>
</feature>
<feature type="compositionally biased region" description="Polar residues" evidence="1">
    <location>
        <begin position="16"/>
        <end position="44"/>
    </location>
</feature>
<feature type="compositionally biased region" description="Polar residues" evidence="1">
    <location>
        <begin position="1050"/>
        <end position="1080"/>
    </location>
</feature>
<sequence length="1684" mass="189952">MFRHRLRGGHKVGAPNNVTRSLPDQTNLSQQTGNLAGPQSQYGASMQPPPQSGPTMDARQVGQQQQQQTGNNNWAWGGGSSDGAWNWGDSAAWSLKNTNQTTNQHQQLIQQQQQPVLSQQLHQQPPQQYNQHHAYSHLQHTSQQQFPEAVQDVTYSNPHATSTTSTTFHQGHVPTNIPLQPQFQQYVNGDSQNGQGTDEWGADNWGDDWGNTESYNNNNNNIPANYVKEENRQKQHQDYHSYPHQEEEEKEQQQVHHGYQQQQEHQHQEYHHQQQYFQPHQQEHEHQQQSPPDACQQQIEIRYEHHPQQELQQQHNTQHHQHMHPQEYNQSLQQSSEKTQQSTEDDWGWGNDDWQVNGQTSERHQENIHQLTSQKPADSQQNLQLTHSSDELALPGEAESGNHSQKSVLPQRTVSRDSPGDGWPDWEAEQLQVPEVVSKLVQQNQVSEEKTTDDSAEKNSTSLQIDEKQGAQSQQLQQWDDGLGHNEFSKCVEDVCAPVSDGYTALQDSGTLPASVSRSNSLSPNNTGLHNINNDSWGQKSNGTSIVQDITGDYVGNEEHQLHFSEKQNVLMQQTQVPSNNTTVSNAPFSPSESCKSQSDVMETAVLDEPPTPVMLNNLDDRWGDGWGERETPQNPEAVDKVDEQNVQKSEDYPDSEQVQLHKGTLQFAEFQLSDNKIDTSVTPVLCNSELYPQDINKHQPREFQAGENKPSEQQEFIDDEYSSRDMTKSEGWDGEWDQEFVITKSMESTQQATVTESCIHEIPKYNVEIASKTLDTLTLLDNPEDVKESHGYPEESFALKYPAQMSQHHHLSHQAQESQLCSTSEEISILDSKSQFQPRAEASSQNYQLGHESFGDLQTAQESCNQIESAAQQGTQFHYNSHQRSEELVHQYEPQNCQLKQIYEPQTTYTSEPESRPLLLSEPKQSYQDSQFQPSTTDQPLNQCEAHLPTESSRSYQQYQEVNREIMPAPPVPDPIFSRIPDGASSIPEAPTGIAAEDGSNQVLEDVHQPLVKNTSQEVSERPSSSHSVSSPSHPVRPSSSHTLPDRPASNQSAHSVHSTHSAWSSQSAHSTHSVLSQNQEVPLDENSKVHVHQSPINLATQGKESAIEVPTNTASSVDGDTDPTVLPANNPEGPPPVSGPLGVVPSLRARKGSPFQPPTTKLSSPGSFSVQTYQPEVFSPPQTATSNISSVPLPVCPDVGANLETPPDNNEQPSAPQKSGVPLWSSSENVSVGVKLVVAAPMIDTLAPVQPPLSSNAIPLVVPTMIKEEKTETDSCINNQQATIVNPEPPAAHSANSQALVVKPKIQSLSSMPVNPTSPAVLDLSRSSRSKVESRGDGSQDITNTPNFSRMVPGESSKGESTSVSTYQAPSVVPSMPSERVVTGNDNPQPVLPVRIKQEPSEIRSPPDGPYTSDLSSQGASVVPPVRSETIGSEEPTSRNFASANSGSRSDLASDHRVERSGRWERDHSRDGESRSSDRYHDRSREHSRDYYRDRDDSPHSRHSYDRDYDRKYVDDRRRWRRESDDEEDGDRRYYESRDRRERAYRDELDRYSDRPIKEDKDRLHSRDKRRNYGDRSKEYYRSYDEDPYYGRGDRSQPVSRSSSINNLDNDGERSVHSHRSRHDCYDRHDRRDSHSRDSDPRDRDVPYTRDGRERDFLQRGWEPRESRDRRDPRYYNQRGEY</sequence>
<feature type="compositionally biased region" description="Low complexity" evidence="1">
    <location>
        <begin position="57"/>
        <end position="75"/>
    </location>
</feature>